<dbReference type="RefSeq" id="WP_141615370.1">
    <property type="nucleotide sequence ID" value="NZ_CP041253.1"/>
</dbReference>
<protein>
    <submittedName>
        <fullName evidence="1">N-acetylglutamate synthase</fullName>
    </submittedName>
</protein>
<evidence type="ECO:0000313" key="2">
    <source>
        <dbReference type="Proteomes" id="UP000316614"/>
    </source>
</evidence>
<dbReference type="Proteomes" id="UP000316614">
    <property type="component" value="Chromosome"/>
</dbReference>
<organism evidence="1 2">
    <name type="scientific">Echinicola soli</name>
    <dbReference type="NCBI Taxonomy" id="2591634"/>
    <lineage>
        <taxon>Bacteria</taxon>
        <taxon>Pseudomonadati</taxon>
        <taxon>Bacteroidota</taxon>
        <taxon>Cytophagia</taxon>
        <taxon>Cytophagales</taxon>
        <taxon>Cyclobacteriaceae</taxon>
        <taxon>Echinicola</taxon>
    </lineage>
</organism>
<accession>A0A514CJY3</accession>
<reference evidence="1 2" key="1">
    <citation type="submission" date="2019-06" db="EMBL/GenBank/DDBJ databases">
        <title>Echinicola alkalisoli sp. nov. isolated from saline soil.</title>
        <authorList>
            <person name="Sun J.-Q."/>
            <person name="Xu L."/>
        </authorList>
    </citation>
    <scope>NUCLEOTIDE SEQUENCE [LARGE SCALE GENOMIC DNA]</scope>
    <source>
        <strain evidence="1 2">LN3S3</strain>
    </source>
</reference>
<dbReference type="InterPro" id="IPR058595">
    <property type="entry name" value="Avidin-like"/>
</dbReference>
<keyword evidence="2" id="KW-1185">Reference proteome</keyword>
<dbReference type="KEGG" id="echi:FKX85_14245"/>
<dbReference type="Pfam" id="PF26421">
    <property type="entry name" value="Avidin_like"/>
    <property type="match status" value="1"/>
</dbReference>
<dbReference type="OrthoDB" id="5684515at2"/>
<proteinExistence type="predicted"/>
<evidence type="ECO:0000313" key="1">
    <source>
        <dbReference type="EMBL" id="QDH80133.1"/>
    </source>
</evidence>
<gene>
    <name evidence="1" type="ORF">FKX85_14245</name>
</gene>
<name>A0A514CJY3_9BACT</name>
<dbReference type="AlphaFoldDB" id="A0A514CJY3"/>
<dbReference type="EMBL" id="CP041253">
    <property type="protein sequence ID" value="QDH80133.1"/>
    <property type="molecule type" value="Genomic_DNA"/>
</dbReference>
<sequence length="111" mass="12203">MNYNNKSFKTVSNSDNGEVSGETIFDYKQEGNVLSGYYSGGGVTKGNLIGTVDEKGTIKMRYCHINTKGEIKTGKCISKPSQAANGKIRLHELWQWTSGDFSKGESIIEEV</sequence>